<dbReference type="GO" id="GO:0016491">
    <property type="term" value="F:oxidoreductase activity"/>
    <property type="evidence" value="ECO:0007669"/>
    <property type="project" value="UniProtKB-KW"/>
</dbReference>
<comment type="similarity">
    <text evidence="1">Belongs to the short-chain dehydrogenases/reductases (SDR) family.</text>
</comment>
<organism evidence="4 5">
    <name type="scientific">Kibdelosporangium aridum</name>
    <dbReference type="NCBI Taxonomy" id="2030"/>
    <lineage>
        <taxon>Bacteria</taxon>
        <taxon>Bacillati</taxon>
        <taxon>Actinomycetota</taxon>
        <taxon>Actinomycetes</taxon>
        <taxon>Pseudonocardiales</taxon>
        <taxon>Pseudonocardiaceae</taxon>
        <taxon>Kibdelosporangium</taxon>
    </lineage>
</organism>
<dbReference type="PRINTS" id="PR00081">
    <property type="entry name" value="GDHRDH"/>
</dbReference>
<evidence type="ECO:0000256" key="2">
    <source>
        <dbReference type="ARBA" id="ARBA00023002"/>
    </source>
</evidence>
<feature type="domain" description="Ketoreductase" evidence="3">
    <location>
        <begin position="4"/>
        <end position="183"/>
    </location>
</feature>
<dbReference type="PRINTS" id="PR00080">
    <property type="entry name" value="SDRFAMILY"/>
</dbReference>
<dbReference type="SUPFAM" id="SSF51735">
    <property type="entry name" value="NAD(P)-binding Rossmann-fold domains"/>
    <property type="match status" value="1"/>
</dbReference>
<dbReference type="RefSeq" id="WP_037264369.1">
    <property type="nucleotide sequence ID" value="NZ_QHKI01000023.1"/>
</dbReference>
<evidence type="ECO:0000256" key="1">
    <source>
        <dbReference type="ARBA" id="ARBA00006484"/>
    </source>
</evidence>
<proteinExistence type="inferred from homology"/>
<dbReference type="SMART" id="SM00822">
    <property type="entry name" value="PKS_KR"/>
    <property type="match status" value="1"/>
</dbReference>
<dbReference type="Proteomes" id="UP000287547">
    <property type="component" value="Unassembled WGS sequence"/>
</dbReference>
<dbReference type="EMBL" id="QHKI01000023">
    <property type="protein sequence ID" value="RSM82157.1"/>
    <property type="molecule type" value="Genomic_DNA"/>
</dbReference>
<dbReference type="Gene3D" id="3.40.50.720">
    <property type="entry name" value="NAD(P)-binding Rossmann-like Domain"/>
    <property type="match status" value="1"/>
</dbReference>
<keyword evidence="2" id="KW-0560">Oxidoreductase</keyword>
<protein>
    <submittedName>
        <fullName evidence="4">KR domain-containing protein</fullName>
    </submittedName>
</protein>
<dbReference type="OrthoDB" id="154414at2"/>
<reference evidence="4 5" key="1">
    <citation type="submission" date="2018-05" db="EMBL/GenBank/DDBJ databases">
        <title>Evolution of GPA BGCs.</title>
        <authorList>
            <person name="Waglechner N."/>
            <person name="Wright G.D."/>
        </authorList>
    </citation>
    <scope>NUCLEOTIDE SEQUENCE [LARGE SCALE GENOMIC DNA]</scope>
    <source>
        <strain evidence="4 5">A82846</strain>
    </source>
</reference>
<accession>A0A428Z5P6</accession>
<dbReference type="InterPro" id="IPR036291">
    <property type="entry name" value="NAD(P)-bd_dom_sf"/>
</dbReference>
<dbReference type="PANTHER" id="PTHR43639">
    <property type="entry name" value="OXIDOREDUCTASE, SHORT-CHAIN DEHYDROGENASE/REDUCTASE FAMILY (AFU_ORTHOLOGUE AFUA_5G02870)"/>
    <property type="match status" value="1"/>
</dbReference>
<evidence type="ECO:0000313" key="4">
    <source>
        <dbReference type="EMBL" id="RSM82157.1"/>
    </source>
</evidence>
<dbReference type="InterPro" id="IPR057326">
    <property type="entry name" value="KR_dom"/>
</dbReference>
<dbReference type="PANTHER" id="PTHR43639:SF1">
    <property type="entry name" value="SHORT-CHAIN DEHYDROGENASE_REDUCTASE FAMILY PROTEIN"/>
    <property type="match status" value="1"/>
</dbReference>
<evidence type="ECO:0000259" key="3">
    <source>
        <dbReference type="SMART" id="SM00822"/>
    </source>
</evidence>
<sequence length="243" mass="24811">MNTKVALITGGSRGIGAATAIRLAQDGADVAFTYNQSEERAADVVEQIKATGRRALAIQADSGSAEAVQDAVSQTVAEFGRLDILVNNAGTAAFAPITELSISDFDTVVNVNVKAAFVASQAAAAHLGPDGRIITIGSCAATRVTGPAYSLYSLSKTALIGLSKGLARDLGPRGITANLIHPGPIDTEMNPASGPMADQNRSHVALGKYGEAWDVAAMVSYLAGESGRYVTGAEIAVDGGYTA</sequence>
<dbReference type="FunFam" id="3.40.50.720:FF:000084">
    <property type="entry name" value="Short-chain dehydrogenase reductase"/>
    <property type="match status" value="1"/>
</dbReference>
<dbReference type="Pfam" id="PF13561">
    <property type="entry name" value="adh_short_C2"/>
    <property type="match status" value="1"/>
</dbReference>
<gene>
    <name evidence="4" type="ORF">DMH04_26080</name>
</gene>
<dbReference type="AlphaFoldDB" id="A0A428Z5P6"/>
<evidence type="ECO:0000313" key="5">
    <source>
        <dbReference type="Proteomes" id="UP000287547"/>
    </source>
</evidence>
<comment type="caution">
    <text evidence="4">The sequence shown here is derived from an EMBL/GenBank/DDBJ whole genome shotgun (WGS) entry which is preliminary data.</text>
</comment>
<name>A0A428Z5P6_KIBAR</name>
<dbReference type="InterPro" id="IPR002347">
    <property type="entry name" value="SDR_fam"/>
</dbReference>